<keyword evidence="4 7" id="KW-0812">Transmembrane</keyword>
<comment type="similarity">
    <text evidence="7">Belongs to the binding-protein-dependent transport system permease family.</text>
</comment>
<dbReference type="InterPro" id="IPR045621">
    <property type="entry name" value="BPD_transp_1_N"/>
</dbReference>
<proteinExistence type="inferred from homology"/>
<dbReference type="STRING" id="1429043.X474_10145"/>
<dbReference type="InterPro" id="IPR000515">
    <property type="entry name" value="MetI-like"/>
</dbReference>
<dbReference type="GO" id="GO:0055085">
    <property type="term" value="P:transmembrane transport"/>
    <property type="evidence" value="ECO:0007669"/>
    <property type="project" value="InterPro"/>
</dbReference>
<protein>
    <submittedName>
        <fullName evidence="9">Peptide ABC transporter permease</fullName>
    </submittedName>
</protein>
<evidence type="ECO:0000256" key="1">
    <source>
        <dbReference type="ARBA" id="ARBA00004651"/>
    </source>
</evidence>
<keyword evidence="10" id="KW-1185">Reference proteome</keyword>
<dbReference type="SUPFAM" id="SSF161098">
    <property type="entry name" value="MetI-like"/>
    <property type="match status" value="1"/>
</dbReference>
<feature type="transmembrane region" description="Helical" evidence="7">
    <location>
        <begin position="302"/>
        <end position="328"/>
    </location>
</feature>
<keyword evidence="2 7" id="KW-0813">Transport</keyword>
<dbReference type="InterPro" id="IPR035906">
    <property type="entry name" value="MetI-like_sf"/>
</dbReference>
<feature type="transmembrane region" description="Helical" evidence="7">
    <location>
        <begin position="264"/>
        <end position="282"/>
    </location>
</feature>
<dbReference type="FunCoup" id="A0A0D2J7W4">
    <property type="interactions" value="147"/>
</dbReference>
<dbReference type="PATRIC" id="fig|1429043.3.peg.2149"/>
<dbReference type="OrthoDB" id="9778910at2"/>
<gene>
    <name evidence="9" type="ORF">X474_10145</name>
</gene>
<evidence type="ECO:0000313" key="10">
    <source>
        <dbReference type="Proteomes" id="UP000032233"/>
    </source>
</evidence>
<evidence type="ECO:0000256" key="2">
    <source>
        <dbReference type="ARBA" id="ARBA00022448"/>
    </source>
</evidence>
<dbReference type="Pfam" id="PF00528">
    <property type="entry name" value="BPD_transp_1"/>
    <property type="match status" value="1"/>
</dbReference>
<dbReference type="CDD" id="cd06261">
    <property type="entry name" value="TM_PBP2"/>
    <property type="match status" value="1"/>
</dbReference>
<keyword evidence="6 7" id="KW-0472">Membrane</keyword>
<comment type="subcellular location">
    <subcellularLocation>
        <location evidence="1 7">Cell membrane</location>
        <topology evidence="1 7">Multi-pass membrane protein</topology>
    </subcellularLocation>
</comment>
<dbReference type="Pfam" id="PF19300">
    <property type="entry name" value="BPD_transp_1_N"/>
    <property type="match status" value="1"/>
</dbReference>
<evidence type="ECO:0000256" key="6">
    <source>
        <dbReference type="ARBA" id="ARBA00023136"/>
    </source>
</evidence>
<dbReference type="PANTHER" id="PTHR43163:SF6">
    <property type="entry name" value="DIPEPTIDE TRANSPORT SYSTEM PERMEASE PROTEIN DPPB-RELATED"/>
    <property type="match status" value="1"/>
</dbReference>
<feature type="transmembrane region" description="Helical" evidence="7">
    <location>
        <begin position="134"/>
        <end position="157"/>
    </location>
</feature>
<evidence type="ECO:0000256" key="5">
    <source>
        <dbReference type="ARBA" id="ARBA00022989"/>
    </source>
</evidence>
<feature type="transmembrane region" description="Helical" evidence="7">
    <location>
        <begin position="202"/>
        <end position="221"/>
    </location>
</feature>
<keyword evidence="5 7" id="KW-1133">Transmembrane helix</keyword>
<organism evidence="9 10">
    <name type="scientific">Dethiosulfatarculus sandiegensis</name>
    <dbReference type="NCBI Taxonomy" id="1429043"/>
    <lineage>
        <taxon>Bacteria</taxon>
        <taxon>Pseudomonadati</taxon>
        <taxon>Thermodesulfobacteriota</taxon>
        <taxon>Desulfarculia</taxon>
        <taxon>Desulfarculales</taxon>
        <taxon>Desulfarculaceae</taxon>
        <taxon>Dethiosulfatarculus</taxon>
    </lineage>
</organism>
<feature type="transmembrane region" description="Helical" evidence="7">
    <location>
        <begin position="101"/>
        <end position="122"/>
    </location>
</feature>
<dbReference type="AlphaFoldDB" id="A0A0D2J7W4"/>
<evidence type="ECO:0000259" key="8">
    <source>
        <dbReference type="PROSITE" id="PS50928"/>
    </source>
</evidence>
<keyword evidence="3" id="KW-1003">Cell membrane</keyword>
<comment type="caution">
    <text evidence="9">The sequence shown here is derived from an EMBL/GenBank/DDBJ whole genome shotgun (WGS) entry which is preliminary data.</text>
</comment>
<evidence type="ECO:0000256" key="7">
    <source>
        <dbReference type="RuleBase" id="RU363032"/>
    </source>
</evidence>
<dbReference type="PANTHER" id="PTHR43163">
    <property type="entry name" value="DIPEPTIDE TRANSPORT SYSTEM PERMEASE PROTEIN DPPB-RELATED"/>
    <property type="match status" value="1"/>
</dbReference>
<dbReference type="EMBL" id="AZAC01000011">
    <property type="protein sequence ID" value="KIX14289.1"/>
    <property type="molecule type" value="Genomic_DNA"/>
</dbReference>
<evidence type="ECO:0000256" key="4">
    <source>
        <dbReference type="ARBA" id="ARBA00022692"/>
    </source>
</evidence>
<dbReference type="PROSITE" id="PS50928">
    <property type="entry name" value="ABC_TM1"/>
    <property type="match status" value="1"/>
</dbReference>
<reference evidence="9 10" key="1">
    <citation type="submission" date="2013-11" db="EMBL/GenBank/DDBJ databases">
        <title>Metagenomic analysis of a methanogenic consortium involved in long chain n-alkane degradation.</title>
        <authorList>
            <person name="Davidova I.A."/>
            <person name="Callaghan A.V."/>
            <person name="Wawrik B."/>
            <person name="Pruitt S."/>
            <person name="Marks C."/>
            <person name="Duncan K.E."/>
            <person name="Suflita J.M."/>
        </authorList>
    </citation>
    <scope>NUCLEOTIDE SEQUENCE [LARGE SCALE GENOMIC DNA]</scope>
    <source>
        <strain evidence="9 10">SPR</strain>
    </source>
</reference>
<feature type="domain" description="ABC transmembrane type-1" evidence="8">
    <location>
        <begin position="95"/>
        <end position="325"/>
    </location>
</feature>
<dbReference type="Proteomes" id="UP000032233">
    <property type="component" value="Unassembled WGS sequence"/>
</dbReference>
<sequence>MKQYIIKRLLLIFLTMLGLVTITFMVARVAPGDPARAAAGEDATQEMVETLREEFGLNEPLYVQYGQYMKGLFTGDLGKSIRTQHLVSKDLGRYFPATLELTVFSLIMAIIFAIPLGVICAVKKDSLIDHLARVMSVSGLAVPMFWLGLMLQLVFALNLDLFPTGGRLGMLTEPPPAVTHFYLIDSLLAGQWDTFKDALSHIILPAVVLSFPALASIIRVNRADMLEVLKRDYITSARAHGISRARIVGQYALKNAMIPTTTMIGLRFGWMLGGTILVETVFDWPGLGQYAVQSAVYSDFQPIMGATLAIGISFMVTNLIIDLLYGFLDPRVRYE</sequence>
<dbReference type="RefSeq" id="WP_044348264.1">
    <property type="nucleotide sequence ID" value="NZ_AZAC01000011.1"/>
</dbReference>
<evidence type="ECO:0000256" key="3">
    <source>
        <dbReference type="ARBA" id="ARBA00022475"/>
    </source>
</evidence>
<accession>A0A0D2J7W4</accession>
<dbReference type="GO" id="GO:0005886">
    <property type="term" value="C:plasma membrane"/>
    <property type="evidence" value="ECO:0007669"/>
    <property type="project" value="UniProtKB-SubCell"/>
</dbReference>
<dbReference type="Gene3D" id="1.10.3720.10">
    <property type="entry name" value="MetI-like"/>
    <property type="match status" value="1"/>
</dbReference>
<evidence type="ECO:0000313" key="9">
    <source>
        <dbReference type="EMBL" id="KIX14289.1"/>
    </source>
</evidence>
<dbReference type="InParanoid" id="A0A0D2J7W4"/>
<name>A0A0D2J7W4_9BACT</name>